<feature type="region of interest" description="Disordered" evidence="1">
    <location>
        <begin position="1"/>
        <end position="23"/>
    </location>
</feature>
<evidence type="ECO:0000313" key="4">
    <source>
        <dbReference type="Proteomes" id="UP001595891"/>
    </source>
</evidence>
<feature type="transmembrane region" description="Helical" evidence="2">
    <location>
        <begin position="39"/>
        <end position="62"/>
    </location>
</feature>
<evidence type="ECO:0000256" key="2">
    <source>
        <dbReference type="SAM" id="Phobius"/>
    </source>
</evidence>
<feature type="transmembrane region" description="Helical" evidence="2">
    <location>
        <begin position="102"/>
        <end position="122"/>
    </location>
</feature>
<comment type="caution">
    <text evidence="3">The sequence shown here is derived from an EMBL/GenBank/DDBJ whole genome shotgun (WGS) entry which is preliminary data.</text>
</comment>
<organism evidence="3 4">
    <name type="scientific">Sphaerisporangium corydalis</name>
    <dbReference type="NCBI Taxonomy" id="1441875"/>
    <lineage>
        <taxon>Bacteria</taxon>
        <taxon>Bacillati</taxon>
        <taxon>Actinomycetota</taxon>
        <taxon>Actinomycetes</taxon>
        <taxon>Streptosporangiales</taxon>
        <taxon>Streptosporangiaceae</taxon>
        <taxon>Sphaerisporangium</taxon>
    </lineage>
</organism>
<evidence type="ECO:0000256" key="1">
    <source>
        <dbReference type="SAM" id="MobiDB-lite"/>
    </source>
</evidence>
<name>A0ABV9ESA5_9ACTN</name>
<protein>
    <recommendedName>
        <fullName evidence="5">VanZ family protein</fullName>
    </recommendedName>
</protein>
<gene>
    <name evidence="3" type="ORF">ACFO8L_36770</name>
</gene>
<evidence type="ECO:0000313" key="3">
    <source>
        <dbReference type="EMBL" id="MFC4591694.1"/>
    </source>
</evidence>
<proteinExistence type="predicted"/>
<feature type="transmembrane region" description="Helical" evidence="2">
    <location>
        <begin position="129"/>
        <end position="146"/>
    </location>
</feature>
<keyword evidence="2" id="KW-1133">Transmembrane helix</keyword>
<accession>A0ABV9ESA5</accession>
<sequence length="194" mass="20602">MNSPHMSTAGPPDNRPQHAYAPAGGPVHASGPVPVPMTITAGVLGIALSALAAVGVLVILLIQGKEALRPIVNDVFVQELGFMPKDSSSLIDATLTEGYNTLWLRAVVSVVFGIITLAFALWTRGGRNWARVTLIIFVLLASGVWVRDVTDVGPTSVLALDAVGLVAGLVGLVLLWLPPSGRYIKERKALRRRR</sequence>
<dbReference type="RefSeq" id="WP_262845480.1">
    <property type="nucleotide sequence ID" value="NZ_JANZYP010000039.1"/>
</dbReference>
<keyword evidence="4" id="KW-1185">Reference proteome</keyword>
<feature type="transmembrane region" description="Helical" evidence="2">
    <location>
        <begin position="158"/>
        <end position="177"/>
    </location>
</feature>
<dbReference type="Proteomes" id="UP001595891">
    <property type="component" value="Unassembled WGS sequence"/>
</dbReference>
<keyword evidence="2" id="KW-0472">Membrane</keyword>
<evidence type="ECO:0008006" key="5">
    <source>
        <dbReference type="Google" id="ProtNLM"/>
    </source>
</evidence>
<keyword evidence="2" id="KW-0812">Transmembrane</keyword>
<dbReference type="EMBL" id="JBHSFN010000036">
    <property type="protein sequence ID" value="MFC4591694.1"/>
    <property type="molecule type" value="Genomic_DNA"/>
</dbReference>
<reference evidence="4" key="1">
    <citation type="journal article" date="2019" name="Int. J. Syst. Evol. Microbiol.">
        <title>The Global Catalogue of Microorganisms (GCM) 10K type strain sequencing project: providing services to taxonomists for standard genome sequencing and annotation.</title>
        <authorList>
            <consortium name="The Broad Institute Genomics Platform"/>
            <consortium name="The Broad Institute Genome Sequencing Center for Infectious Disease"/>
            <person name="Wu L."/>
            <person name="Ma J."/>
        </authorList>
    </citation>
    <scope>NUCLEOTIDE SEQUENCE [LARGE SCALE GENOMIC DNA]</scope>
    <source>
        <strain evidence="4">CCUG 49560</strain>
    </source>
</reference>